<dbReference type="PROSITE" id="PS50109">
    <property type="entry name" value="HIS_KIN"/>
    <property type="match status" value="1"/>
</dbReference>
<dbReference type="GO" id="GO:0016301">
    <property type="term" value="F:kinase activity"/>
    <property type="evidence" value="ECO:0007669"/>
    <property type="project" value="UniProtKB-KW"/>
</dbReference>
<comment type="caution">
    <text evidence="12">The sequence shown here is derived from an EMBL/GenBank/DDBJ whole genome shotgun (WGS) entry which is preliminary data.</text>
</comment>
<dbReference type="Gene3D" id="3.30.565.10">
    <property type="entry name" value="Histidine kinase-like ATPase, C-terminal domain"/>
    <property type="match status" value="1"/>
</dbReference>
<keyword evidence="5" id="KW-0808">Transferase</keyword>
<accession>A0ABR8RC50</accession>
<dbReference type="Pfam" id="PF00512">
    <property type="entry name" value="HisKA"/>
    <property type="match status" value="1"/>
</dbReference>
<evidence type="ECO:0000256" key="5">
    <source>
        <dbReference type="ARBA" id="ARBA00022679"/>
    </source>
</evidence>
<dbReference type="PANTHER" id="PTHR45453:SF1">
    <property type="entry name" value="PHOSPHATE REGULON SENSOR PROTEIN PHOR"/>
    <property type="match status" value="1"/>
</dbReference>
<evidence type="ECO:0000256" key="1">
    <source>
        <dbReference type="ARBA" id="ARBA00000085"/>
    </source>
</evidence>
<reference evidence="12 13" key="1">
    <citation type="submission" date="2020-08" db="EMBL/GenBank/DDBJ databases">
        <title>A Genomic Blueprint of the Chicken Gut Microbiome.</title>
        <authorList>
            <person name="Gilroy R."/>
            <person name="Ravi A."/>
            <person name="Getino M."/>
            <person name="Pursley I."/>
            <person name="Horton D.L."/>
            <person name="Alikhan N.-F."/>
            <person name="Baker D."/>
            <person name="Gharbi K."/>
            <person name="Hall N."/>
            <person name="Watson M."/>
            <person name="Adriaenssens E.M."/>
            <person name="Foster-Nyarko E."/>
            <person name="Jarju S."/>
            <person name="Secka A."/>
            <person name="Antonio M."/>
            <person name="Oren A."/>
            <person name="Chaudhuri R."/>
            <person name="La Ragione R.M."/>
            <person name="Hildebrand F."/>
            <person name="Pallen M.J."/>
        </authorList>
    </citation>
    <scope>NUCLEOTIDE SEQUENCE [LARGE SCALE GENOMIC DNA]</scope>
    <source>
        <strain evidence="12 13">Sa2BUA9</strain>
    </source>
</reference>
<keyword evidence="10" id="KW-0812">Transmembrane</keyword>
<evidence type="ECO:0000256" key="2">
    <source>
        <dbReference type="ARBA" id="ARBA00004370"/>
    </source>
</evidence>
<keyword evidence="13" id="KW-1185">Reference proteome</keyword>
<dbReference type="SMART" id="SM00388">
    <property type="entry name" value="HisKA"/>
    <property type="match status" value="1"/>
</dbReference>
<keyword evidence="10" id="KW-1133">Transmembrane helix</keyword>
<evidence type="ECO:0000256" key="7">
    <source>
        <dbReference type="ARBA" id="ARBA00022777"/>
    </source>
</evidence>
<dbReference type="InterPro" id="IPR003594">
    <property type="entry name" value="HATPase_dom"/>
</dbReference>
<dbReference type="Gene3D" id="1.10.287.130">
    <property type="match status" value="1"/>
</dbReference>
<dbReference type="InterPro" id="IPR050351">
    <property type="entry name" value="BphY/WalK/GraS-like"/>
</dbReference>
<protein>
    <recommendedName>
        <fullName evidence="3">histidine kinase</fullName>
        <ecNumber evidence="3">2.7.13.3</ecNumber>
    </recommendedName>
</protein>
<dbReference type="EC" id="2.7.13.3" evidence="3"/>
<dbReference type="InterPro" id="IPR005467">
    <property type="entry name" value="His_kinase_dom"/>
</dbReference>
<comment type="subcellular location">
    <subcellularLocation>
        <location evidence="2">Membrane</location>
    </subcellularLocation>
</comment>
<dbReference type="InterPro" id="IPR004358">
    <property type="entry name" value="Sig_transdc_His_kin-like_C"/>
</dbReference>
<evidence type="ECO:0000256" key="4">
    <source>
        <dbReference type="ARBA" id="ARBA00022553"/>
    </source>
</evidence>
<evidence type="ECO:0000256" key="8">
    <source>
        <dbReference type="ARBA" id="ARBA00022840"/>
    </source>
</evidence>
<keyword evidence="7 12" id="KW-0418">Kinase</keyword>
<sequence length="409" mass="47165">MYRKNILKKQQNKLVLLNFIAFSLIFSIFSFIIYQLVEETLYSSVDNELLRAKEMSERPNNRMPVPFNPRMIVLLRDAEGAILNEEQIGTRFINEFSEDLPFSLETIETIQTTKLANDYVFRSLMYPNSNGSYTELLISVEAEQSIVNNFIKILFICTIIFVLLSITASYFLAKRSMNPIINSWGKQSEFVENASHELRTPLTIVQSKLEHLLTKPEDTIMNQFESIGLSLSEIRRMNIMTTHLLTLARADSLEQQLQKETVNLGNLVNEVIHPFYELAELEQKEIITQIHSKRTISIDKNRIHQLLVILLDNALKYTRPQDKIHVVLREDPEYLTIDVSDTGIGIREENIKRVFDRFYREDKARIKETGGTGLGLSIAQWIVESHNGTIRVSSKPSSGTTFQVKLPYK</sequence>
<dbReference type="InterPro" id="IPR036890">
    <property type="entry name" value="HATPase_C_sf"/>
</dbReference>
<evidence type="ECO:0000313" key="13">
    <source>
        <dbReference type="Proteomes" id="UP000640786"/>
    </source>
</evidence>
<gene>
    <name evidence="12" type="ORF">H9650_14720</name>
</gene>
<dbReference type="SMART" id="SM00387">
    <property type="entry name" value="HATPase_c"/>
    <property type="match status" value="1"/>
</dbReference>
<evidence type="ECO:0000256" key="10">
    <source>
        <dbReference type="SAM" id="Phobius"/>
    </source>
</evidence>
<dbReference type="Pfam" id="PF02518">
    <property type="entry name" value="HATPase_c"/>
    <property type="match status" value="1"/>
</dbReference>
<comment type="catalytic activity">
    <reaction evidence="1">
        <text>ATP + protein L-histidine = ADP + protein N-phospho-L-histidine.</text>
        <dbReference type="EC" id="2.7.13.3"/>
    </reaction>
</comment>
<evidence type="ECO:0000256" key="3">
    <source>
        <dbReference type="ARBA" id="ARBA00012438"/>
    </source>
</evidence>
<evidence type="ECO:0000256" key="9">
    <source>
        <dbReference type="ARBA" id="ARBA00023012"/>
    </source>
</evidence>
<dbReference type="PANTHER" id="PTHR45453">
    <property type="entry name" value="PHOSPHATE REGULON SENSOR PROTEIN PHOR"/>
    <property type="match status" value="1"/>
</dbReference>
<dbReference type="SUPFAM" id="SSF47384">
    <property type="entry name" value="Homodimeric domain of signal transducing histidine kinase"/>
    <property type="match status" value="1"/>
</dbReference>
<keyword evidence="4" id="KW-0597">Phosphoprotein</keyword>
<keyword evidence="6" id="KW-0547">Nucleotide-binding</keyword>
<dbReference type="PRINTS" id="PR00344">
    <property type="entry name" value="BCTRLSENSOR"/>
</dbReference>
<evidence type="ECO:0000313" key="12">
    <source>
        <dbReference type="EMBL" id="MBD7945377.1"/>
    </source>
</evidence>
<dbReference type="RefSeq" id="WP_191697540.1">
    <property type="nucleotide sequence ID" value="NZ_JACSQO010000008.1"/>
</dbReference>
<dbReference type="InterPro" id="IPR003661">
    <property type="entry name" value="HisK_dim/P_dom"/>
</dbReference>
<keyword evidence="9" id="KW-0902">Two-component regulatory system</keyword>
<proteinExistence type="predicted"/>
<dbReference type="EMBL" id="JACSQO010000008">
    <property type="protein sequence ID" value="MBD7945377.1"/>
    <property type="molecule type" value="Genomic_DNA"/>
</dbReference>
<dbReference type="CDD" id="cd00082">
    <property type="entry name" value="HisKA"/>
    <property type="match status" value="1"/>
</dbReference>
<dbReference type="SUPFAM" id="SSF55874">
    <property type="entry name" value="ATPase domain of HSP90 chaperone/DNA topoisomerase II/histidine kinase"/>
    <property type="match status" value="1"/>
</dbReference>
<keyword evidence="10" id="KW-0472">Membrane</keyword>
<dbReference type="InterPro" id="IPR036097">
    <property type="entry name" value="HisK_dim/P_sf"/>
</dbReference>
<keyword evidence="8" id="KW-0067">ATP-binding</keyword>
<organism evidence="12 13">
    <name type="scientific">Psychrobacillus faecigallinarum</name>
    <dbReference type="NCBI Taxonomy" id="2762235"/>
    <lineage>
        <taxon>Bacteria</taxon>
        <taxon>Bacillati</taxon>
        <taxon>Bacillota</taxon>
        <taxon>Bacilli</taxon>
        <taxon>Bacillales</taxon>
        <taxon>Bacillaceae</taxon>
        <taxon>Psychrobacillus</taxon>
    </lineage>
</organism>
<feature type="domain" description="Histidine kinase" evidence="11">
    <location>
        <begin position="193"/>
        <end position="409"/>
    </location>
</feature>
<feature type="transmembrane region" description="Helical" evidence="10">
    <location>
        <begin position="14"/>
        <end position="37"/>
    </location>
</feature>
<name>A0ABR8RC50_9BACI</name>
<feature type="transmembrane region" description="Helical" evidence="10">
    <location>
        <begin position="153"/>
        <end position="173"/>
    </location>
</feature>
<dbReference type="Proteomes" id="UP000640786">
    <property type="component" value="Unassembled WGS sequence"/>
</dbReference>
<evidence type="ECO:0000256" key="6">
    <source>
        <dbReference type="ARBA" id="ARBA00022741"/>
    </source>
</evidence>
<evidence type="ECO:0000259" key="11">
    <source>
        <dbReference type="PROSITE" id="PS50109"/>
    </source>
</evidence>